<sequence>MECPSLMSVLLPIGSIMFGRSLQVLIETETGMKYVMWDLRIGGKAEVSVSLPTWDSVIGLSRKEKWLLDQLEWSYPRFYLNEPVRLLSDAVLRRLQITDTAVCCMMFSSAAAARRCAAILRILPSENPFTVEIVRFVMPLESNLGDSSIHWANFTAVLYPSDQLNGAMAFWRDTGSGLSTRHAEFCLEELEYLDSDSANPKYRTPAPQKRRRGETPQSLTWMRVAAANMQEVKSFLANLATPEHPAQPPVSPDDIFLYPTGMNAIYSLSEALASPESKVVIYGWLYSETVNVIRRGVWAECLSYKYGTERELDRLENLLQSGKQIRALFCELPSNITLASPNLHRIRALAGEYGFIVACDDTVVGHVNIDVLPYVDVMMSSLTKTFSGASNVTGGSLVINPRSHHYDKIHAALSKNENIYFPLDVHTIRQNCKNVVWRVKQCNQNALPLVDLFKSHAAIAEVNHPSIAPTRALYDSVRRRDGGFGNVMSIVFHDPRTAEHFYNVLNVCKGSNFGTNFTLAIPYAQLTNYWDQDKVAKYGVPKHIIRISVGLEDPEKIVDTITRALESVDEFESTKPLNQ</sequence>
<dbReference type="InterPro" id="IPR015421">
    <property type="entry name" value="PyrdxlP-dep_Trfase_major"/>
</dbReference>
<gene>
    <name evidence="5" type="ORF">BDV28DRAFT_151003</name>
</gene>
<dbReference type="Proteomes" id="UP000327118">
    <property type="component" value="Unassembled WGS sequence"/>
</dbReference>
<dbReference type="PANTHER" id="PTHR42699">
    <property type="match status" value="1"/>
</dbReference>
<dbReference type="GO" id="GO:0030170">
    <property type="term" value="F:pyridoxal phosphate binding"/>
    <property type="evidence" value="ECO:0007669"/>
    <property type="project" value="InterPro"/>
</dbReference>
<dbReference type="GO" id="GO:0003962">
    <property type="term" value="F:cystathionine gamma-synthase activity"/>
    <property type="evidence" value="ECO:0007669"/>
    <property type="project" value="TreeGrafter"/>
</dbReference>
<dbReference type="PANTHER" id="PTHR42699:SF1">
    <property type="entry name" value="CYSTATHIONINE GAMMA-SYNTHASE-RELATED"/>
    <property type="match status" value="1"/>
</dbReference>
<keyword evidence="2 3" id="KW-0663">Pyridoxal phosphate</keyword>
<feature type="region of interest" description="Disordered" evidence="4">
    <location>
        <begin position="198"/>
        <end position="217"/>
    </location>
</feature>
<evidence type="ECO:0000313" key="5">
    <source>
        <dbReference type="EMBL" id="KAE8350361.1"/>
    </source>
</evidence>
<dbReference type="SUPFAM" id="SSF53383">
    <property type="entry name" value="PLP-dependent transferases"/>
    <property type="match status" value="1"/>
</dbReference>
<evidence type="ECO:0000256" key="2">
    <source>
        <dbReference type="ARBA" id="ARBA00022898"/>
    </source>
</evidence>
<dbReference type="Pfam" id="PF01053">
    <property type="entry name" value="Cys_Met_Meta_PP"/>
    <property type="match status" value="1"/>
</dbReference>
<dbReference type="Gene3D" id="3.90.1150.10">
    <property type="entry name" value="Aspartate Aminotransferase, domain 1"/>
    <property type="match status" value="1"/>
</dbReference>
<keyword evidence="5" id="KW-0808">Transferase</keyword>
<evidence type="ECO:0000313" key="6">
    <source>
        <dbReference type="Proteomes" id="UP000327118"/>
    </source>
</evidence>
<dbReference type="GO" id="GO:0019346">
    <property type="term" value="P:transsulfuration"/>
    <property type="evidence" value="ECO:0007669"/>
    <property type="project" value="InterPro"/>
</dbReference>
<proteinExistence type="inferred from homology"/>
<dbReference type="InterPro" id="IPR051750">
    <property type="entry name" value="Trans-sulfuration_enzymes"/>
</dbReference>
<protein>
    <submittedName>
        <fullName evidence="5">Pyridoxal phosphate-dependent transferase</fullName>
    </submittedName>
</protein>
<organism evidence="5 6">
    <name type="scientific">Aspergillus coremiiformis</name>
    <dbReference type="NCBI Taxonomy" id="138285"/>
    <lineage>
        <taxon>Eukaryota</taxon>
        <taxon>Fungi</taxon>
        <taxon>Dikarya</taxon>
        <taxon>Ascomycota</taxon>
        <taxon>Pezizomycotina</taxon>
        <taxon>Eurotiomycetes</taxon>
        <taxon>Eurotiomycetidae</taxon>
        <taxon>Eurotiales</taxon>
        <taxon>Aspergillaceae</taxon>
        <taxon>Aspergillus</taxon>
        <taxon>Aspergillus subgen. Circumdati</taxon>
    </lineage>
</organism>
<evidence type="ECO:0000256" key="4">
    <source>
        <dbReference type="SAM" id="MobiDB-lite"/>
    </source>
</evidence>
<dbReference type="Gene3D" id="3.40.640.10">
    <property type="entry name" value="Type I PLP-dependent aspartate aminotransferase-like (Major domain)"/>
    <property type="match status" value="1"/>
</dbReference>
<accession>A0A5N6YY38</accession>
<dbReference type="InterPro" id="IPR015422">
    <property type="entry name" value="PyrdxlP-dep_Trfase_small"/>
</dbReference>
<dbReference type="AlphaFoldDB" id="A0A5N6YY38"/>
<evidence type="ECO:0000256" key="3">
    <source>
        <dbReference type="RuleBase" id="RU362118"/>
    </source>
</evidence>
<comment type="cofactor">
    <cofactor evidence="1 3">
        <name>pyridoxal 5'-phosphate</name>
        <dbReference type="ChEBI" id="CHEBI:597326"/>
    </cofactor>
</comment>
<keyword evidence="6" id="KW-1185">Reference proteome</keyword>
<evidence type="ECO:0000256" key="1">
    <source>
        <dbReference type="ARBA" id="ARBA00001933"/>
    </source>
</evidence>
<reference evidence="6" key="1">
    <citation type="submission" date="2019-04" db="EMBL/GenBank/DDBJ databases">
        <title>Friends and foes A comparative genomics studyof 23 Aspergillus species from section Flavi.</title>
        <authorList>
            <consortium name="DOE Joint Genome Institute"/>
            <person name="Kjaerbolling I."/>
            <person name="Vesth T."/>
            <person name="Frisvad J.C."/>
            <person name="Nybo J.L."/>
            <person name="Theobald S."/>
            <person name="Kildgaard S."/>
            <person name="Isbrandt T."/>
            <person name="Kuo A."/>
            <person name="Sato A."/>
            <person name="Lyhne E.K."/>
            <person name="Kogle M.E."/>
            <person name="Wiebenga A."/>
            <person name="Kun R.S."/>
            <person name="Lubbers R.J."/>
            <person name="Makela M.R."/>
            <person name="Barry K."/>
            <person name="Chovatia M."/>
            <person name="Clum A."/>
            <person name="Daum C."/>
            <person name="Haridas S."/>
            <person name="He G."/>
            <person name="LaButti K."/>
            <person name="Lipzen A."/>
            <person name="Mondo S."/>
            <person name="Riley R."/>
            <person name="Salamov A."/>
            <person name="Simmons B.A."/>
            <person name="Magnuson J.K."/>
            <person name="Henrissat B."/>
            <person name="Mortensen U.H."/>
            <person name="Larsen T.O."/>
            <person name="Devries R.P."/>
            <person name="Grigoriev I.V."/>
            <person name="Machida M."/>
            <person name="Baker S.E."/>
            <person name="Andersen M.R."/>
        </authorList>
    </citation>
    <scope>NUCLEOTIDE SEQUENCE [LARGE SCALE GENOMIC DNA]</scope>
    <source>
        <strain evidence="6">CBS 553.77</strain>
    </source>
</reference>
<dbReference type="InterPro" id="IPR015424">
    <property type="entry name" value="PyrdxlP-dep_Trfase"/>
</dbReference>
<dbReference type="InterPro" id="IPR000277">
    <property type="entry name" value="Cys/Met-Metab_PyrdxlP-dep_enz"/>
</dbReference>
<comment type="similarity">
    <text evidence="3">Belongs to the trans-sulfuration enzymes family.</text>
</comment>
<dbReference type="EMBL" id="ML739230">
    <property type="protein sequence ID" value="KAE8350361.1"/>
    <property type="molecule type" value="Genomic_DNA"/>
</dbReference>
<name>A0A5N6YY38_9EURO</name>
<dbReference type="OrthoDB" id="10047078at2759"/>